<evidence type="ECO:0000256" key="1">
    <source>
        <dbReference type="ARBA" id="ARBA00022679"/>
    </source>
</evidence>
<dbReference type="PROSITE" id="PS50127">
    <property type="entry name" value="UBC_2"/>
    <property type="match status" value="1"/>
</dbReference>
<keyword evidence="6" id="KW-1185">Reference proteome</keyword>
<dbReference type="Pfam" id="PF00179">
    <property type="entry name" value="UQ_con"/>
    <property type="match status" value="1"/>
</dbReference>
<feature type="compositionally biased region" description="Low complexity" evidence="3">
    <location>
        <begin position="76"/>
        <end position="86"/>
    </location>
</feature>
<dbReference type="Proteomes" id="UP000750711">
    <property type="component" value="Unassembled WGS sequence"/>
</dbReference>
<feature type="compositionally biased region" description="Polar residues" evidence="3">
    <location>
        <begin position="1487"/>
        <end position="1498"/>
    </location>
</feature>
<feature type="compositionally biased region" description="Low complexity" evidence="3">
    <location>
        <begin position="1017"/>
        <end position="1026"/>
    </location>
</feature>
<dbReference type="InterPro" id="IPR000608">
    <property type="entry name" value="UBC"/>
</dbReference>
<feature type="compositionally biased region" description="Basic and acidic residues" evidence="3">
    <location>
        <begin position="148"/>
        <end position="168"/>
    </location>
</feature>
<feature type="region of interest" description="Disordered" evidence="3">
    <location>
        <begin position="219"/>
        <end position="256"/>
    </location>
</feature>
<protein>
    <recommendedName>
        <fullName evidence="4">UBC core domain-containing protein</fullName>
    </recommendedName>
</protein>
<sequence length="1630" mass="179245">MSSPSDRPPDPAQAANPHFLRDHGRPEKRKSESPLAADTMLRTGLIGRDDEQDDEQEQERGDRGGSPTKKVKRSSRFSPASASSSSLLVDNPDPEAQAQLSMLNDLERDTFLAQTLQDQLDKSPPRGPTSPSSKPEAKRNTQLAMDEDLARALMEQDMRETGHYHSDSDVVMTDDSQLDAFLDNSDEEFNDASLYNVATDDWNDVDNYVSDTEKTIKTEQVKAAAERSRDLSPSGGNNSQLFKSVSGMEDSKREETEKVFKELLEYAEKGSEKQRESGYRRRSSLNASRSSVPPQLDSALPNIDPTHGNTTNNKSIEIIDLTTPYEPSPSVAQLQQWYSSQRLNSNCRTCHGDLTIDNSSANELVRLWTGIDLMAKTPKNPMPSMLHRASLGRRLRLTPSRAVSKSIPTTSNPDSKGEDTVKELSYHNLLGTAKCKGSCAKVSCLECGAYCDSVRQSREKPVWHCGSSRPLSLLIVLGALDEWVLKGKKEDALGRRRNENAGHDWAQGEAEPDKGSTPSWISQRPQDAARRPYETKLRTLLLLEVGYGPLVQKMDILKKAMSKICEIRRILDNSKMAFKEALANEENLRETLRQMEYEFSLLKDSFISELDKLAKQKSTQPTTLLSRIRKHAGDGHHDDHSIKPLDTMRTTRSMSAKMAGLKDRILSKSSTTTSKQEKKKPLFGHAQKTHSDGLTLPSATPKYIGFHEGVASSKTSVKVGHGSWGSKYKKPNGTGYGGGPYYGSYYDMEELEELDALEEYTASLISPTDSIIGTFDTAEHPAFQETTAKQLKAALDPPKQPSHSLSMVKAIHDLMAEHLEAKNPGSRSFKPDDLYPEASSTKGLKSPKWTGLDSPGPFSGMVRPPSAEGFQQIDHPSAMHRMMRVNENNKVYVESLTASKKMPIISGEGTQSQYPHHKLPLGVNSSFPHPQKQPTNLKPMLAGVEQKQQLGSNDGGTPQKTAPFLIDLTSGDEAKKVLVSPTSNPKWPTYGAVPERLANKAVEASKQTKTNKSKMGSSANDSIIVDSDSDESPRASKSFGLAQRSASTGAVKKTTLPPQLGNGIQEQQNIRHQSTPMSSSHPPIAQSQSAFQLPPLLSRITRSGTGQHQMSTGAPTTHEGSVPQPHQPGAFLPYTSFHASSLQAGNAEGSAHLNPSTKPQGQGWGTYAKSLENYLENYAQSHSNATPHLPYHPPSIYGPLPGFTQMAAGNGPPSNFGNLAQALQIPSPPEPPFPTYTKPPNGSEISWTSTWPTSVSPHVPPPSCRRVARVASVHVERRNIRQEHQDRVLRSIFEMLTGAMPGENDLLGHDTYPVDGDVLLTMLNTSWLGEKMEELLRNDSMTDISKRSELYVALLGLTRRIGQCAPIASFLGLPRETKRMSSGLLKIAGREGELELESDASATLWELLEKLVKQAKVILKGLETSNYHDIESEDMSTVALCVEMVSVFESVQPSVGWSKERARAQTGRDRPCGTGKGKQKASDSELKQPNNSESSVEANAQAYRQRQIRFHQNLSFEHITEFTNNHYHTTEIQLLRHSPKGRIMHLTKELATMATSLPEGIFVRVSDGRPDVMKCLITGPEGTPYEGGLFEFDVWCPEAYPNCPPKCQLKTTGGGTVGFNPNLYPDGKGA</sequence>
<dbReference type="InterPro" id="IPR016135">
    <property type="entry name" value="UBQ-conjugating_enzyme/RWD"/>
</dbReference>
<reference evidence="5" key="1">
    <citation type="submission" date="2021-03" db="EMBL/GenBank/DDBJ databases">
        <title>Comparative genomics and phylogenomic investigation of the class Geoglossomycetes provide insights into ecological specialization and systematics.</title>
        <authorList>
            <person name="Melie T."/>
            <person name="Pirro S."/>
            <person name="Miller A.N."/>
            <person name="Quandt A."/>
        </authorList>
    </citation>
    <scope>NUCLEOTIDE SEQUENCE</scope>
    <source>
        <strain evidence="5">CAQ_001_2017</strain>
    </source>
</reference>
<feature type="compositionally biased region" description="Polar residues" evidence="3">
    <location>
        <begin position="401"/>
        <end position="414"/>
    </location>
</feature>
<keyword evidence="1" id="KW-0808">Transferase</keyword>
<name>A0A9P8RSR8_9PEZI</name>
<feature type="region of interest" description="Disordered" evidence="3">
    <location>
        <begin position="1003"/>
        <end position="1062"/>
    </location>
</feature>
<dbReference type="Gene3D" id="3.10.110.10">
    <property type="entry name" value="Ubiquitin Conjugating Enzyme"/>
    <property type="match status" value="1"/>
</dbReference>
<gene>
    <name evidence="5" type="ORF">GP486_001305</name>
</gene>
<feature type="compositionally biased region" description="Basic and acidic residues" evidence="3">
    <location>
        <begin position="219"/>
        <end position="230"/>
    </location>
</feature>
<feature type="region of interest" description="Disordered" evidence="3">
    <location>
        <begin position="1458"/>
        <end position="1498"/>
    </location>
</feature>
<feature type="compositionally biased region" description="Polar residues" evidence="3">
    <location>
        <begin position="516"/>
        <end position="525"/>
    </location>
</feature>
<feature type="compositionally biased region" description="Polar residues" evidence="3">
    <location>
        <begin position="234"/>
        <end position="243"/>
    </location>
</feature>
<feature type="region of interest" description="Disordered" evidence="3">
    <location>
        <begin position="270"/>
        <end position="312"/>
    </location>
</feature>
<evidence type="ECO:0000259" key="4">
    <source>
        <dbReference type="PROSITE" id="PS50127"/>
    </source>
</evidence>
<dbReference type="PANTHER" id="PTHR46116">
    <property type="entry name" value="(E3-INDEPENDENT) E2 UBIQUITIN-CONJUGATING ENZYME"/>
    <property type="match status" value="1"/>
</dbReference>
<organism evidence="5 6">
    <name type="scientific">Trichoglossum hirsutum</name>
    <dbReference type="NCBI Taxonomy" id="265104"/>
    <lineage>
        <taxon>Eukaryota</taxon>
        <taxon>Fungi</taxon>
        <taxon>Dikarya</taxon>
        <taxon>Ascomycota</taxon>
        <taxon>Pezizomycotina</taxon>
        <taxon>Geoglossomycetes</taxon>
        <taxon>Geoglossales</taxon>
        <taxon>Geoglossaceae</taxon>
        <taxon>Trichoglossum</taxon>
    </lineage>
</organism>
<feature type="compositionally biased region" description="Polar residues" evidence="3">
    <location>
        <begin position="1005"/>
        <end position="1016"/>
    </location>
</feature>
<feature type="region of interest" description="Disordered" evidence="3">
    <location>
        <begin position="1"/>
        <end position="171"/>
    </location>
</feature>
<evidence type="ECO:0000313" key="6">
    <source>
        <dbReference type="Proteomes" id="UP000750711"/>
    </source>
</evidence>
<evidence type="ECO:0000256" key="3">
    <source>
        <dbReference type="SAM" id="MobiDB-lite"/>
    </source>
</evidence>
<feature type="compositionally biased region" description="Basic and acidic residues" evidence="3">
    <location>
        <begin position="19"/>
        <end position="32"/>
    </location>
</feature>
<feature type="region of interest" description="Disordered" evidence="3">
    <location>
        <begin position="822"/>
        <end position="867"/>
    </location>
</feature>
<proteinExistence type="predicted"/>
<dbReference type="EMBL" id="JAGHQM010000110">
    <property type="protein sequence ID" value="KAH0565305.1"/>
    <property type="molecule type" value="Genomic_DNA"/>
</dbReference>
<evidence type="ECO:0000256" key="2">
    <source>
        <dbReference type="ARBA" id="ARBA00022786"/>
    </source>
</evidence>
<feature type="domain" description="UBC core" evidence="4">
    <location>
        <begin position="1541"/>
        <end position="1630"/>
    </location>
</feature>
<feature type="region of interest" description="Disordered" evidence="3">
    <location>
        <begin position="665"/>
        <end position="696"/>
    </location>
</feature>
<evidence type="ECO:0000313" key="5">
    <source>
        <dbReference type="EMBL" id="KAH0565305.1"/>
    </source>
</evidence>
<feature type="compositionally biased region" description="Polar residues" evidence="3">
    <location>
        <begin position="1103"/>
        <end position="1119"/>
    </location>
</feature>
<comment type="caution">
    <text evidence="5">The sequence shown here is derived from an EMBL/GenBank/DDBJ whole genome shotgun (WGS) entry which is preliminary data.</text>
</comment>
<keyword evidence="2" id="KW-0833">Ubl conjugation pathway</keyword>
<dbReference type="SUPFAM" id="SSF54495">
    <property type="entry name" value="UBC-like"/>
    <property type="match status" value="1"/>
</dbReference>
<feature type="region of interest" description="Disordered" evidence="3">
    <location>
        <begin position="400"/>
        <end position="419"/>
    </location>
</feature>
<feature type="region of interest" description="Disordered" evidence="3">
    <location>
        <begin position="495"/>
        <end position="528"/>
    </location>
</feature>
<feature type="region of interest" description="Disordered" evidence="3">
    <location>
        <begin position="1103"/>
        <end position="1130"/>
    </location>
</feature>
<accession>A0A9P8RSR8</accession>
<feature type="compositionally biased region" description="Basic and acidic residues" evidence="3">
    <location>
        <begin position="270"/>
        <end position="279"/>
    </location>
</feature>
<feature type="compositionally biased region" description="Basic and acidic residues" evidence="3">
    <location>
        <begin position="1458"/>
        <end position="1471"/>
    </location>
</feature>
<dbReference type="GO" id="GO:0016740">
    <property type="term" value="F:transferase activity"/>
    <property type="evidence" value="ECO:0007669"/>
    <property type="project" value="UniProtKB-KW"/>
</dbReference>